<reference evidence="3" key="1">
    <citation type="submission" date="2014-01" db="EMBL/GenBank/DDBJ databases">
        <title>The Genome Sequence of Anopheles farauti FAR1 (V2).</title>
        <authorList>
            <consortium name="The Broad Institute Genomics Platform"/>
            <person name="Neafsey D.E."/>
            <person name="Besansky N."/>
            <person name="Howell P."/>
            <person name="Walton C."/>
            <person name="Young S.K."/>
            <person name="Zeng Q."/>
            <person name="Gargeya S."/>
            <person name="Fitzgerald M."/>
            <person name="Haas B."/>
            <person name="Abouelleil A."/>
            <person name="Allen A.W."/>
            <person name="Alvarado L."/>
            <person name="Arachchi H.M."/>
            <person name="Berlin A.M."/>
            <person name="Chapman S.B."/>
            <person name="Gainer-Dewar J."/>
            <person name="Goldberg J."/>
            <person name="Griggs A."/>
            <person name="Gujja S."/>
            <person name="Hansen M."/>
            <person name="Howarth C."/>
            <person name="Imamovic A."/>
            <person name="Ireland A."/>
            <person name="Larimer J."/>
            <person name="McCowan C."/>
            <person name="Murphy C."/>
            <person name="Pearson M."/>
            <person name="Poon T.W."/>
            <person name="Priest M."/>
            <person name="Roberts A."/>
            <person name="Saif S."/>
            <person name="Shea T."/>
            <person name="Sisk P."/>
            <person name="Sykes S."/>
            <person name="Wortman J."/>
            <person name="Nusbaum C."/>
            <person name="Birren B."/>
        </authorList>
    </citation>
    <scope>NUCLEOTIDE SEQUENCE [LARGE SCALE GENOMIC DNA]</scope>
    <source>
        <strain evidence="3">FAR1</strain>
    </source>
</reference>
<feature type="region of interest" description="Disordered" evidence="1">
    <location>
        <begin position="35"/>
        <end position="94"/>
    </location>
</feature>
<evidence type="ECO:0000313" key="3">
    <source>
        <dbReference type="Proteomes" id="UP000075886"/>
    </source>
</evidence>
<evidence type="ECO:0000256" key="1">
    <source>
        <dbReference type="SAM" id="MobiDB-lite"/>
    </source>
</evidence>
<sequence>MDGYAYLLTTGNTDLPYRPYDGSRGKVQLLLRDGVSGQRGNMDGTAGGSDGGGSGDDSSMMSDRSERGMGSGQDGGVRGSVGMDGSRVGSSGMSVRVGSMGVRISGMSVRPGRSVSLDDGGTVSGVRISGIRVTSLGGDGQGDDGNDGNDALPIEPGHEPSQVFGMLHIFCTTTPGQLLGHACPLAPPHGRFVAGTTFEQKNFGEGGLG</sequence>
<feature type="region of interest" description="Disordered" evidence="1">
    <location>
        <begin position="134"/>
        <end position="159"/>
    </location>
</feature>
<accession>A0A182Q4D0</accession>
<proteinExistence type="predicted"/>
<reference evidence="2" key="2">
    <citation type="submission" date="2020-05" db="UniProtKB">
        <authorList>
            <consortium name="EnsemblMetazoa"/>
        </authorList>
    </citation>
    <scope>IDENTIFICATION</scope>
    <source>
        <strain evidence="2">FAR1</strain>
    </source>
</reference>
<protein>
    <submittedName>
        <fullName evidence="2">Uncharacterized protein</fullName>
    </submittedName>
</protein>
<dbReference type="EnsemblMetazoa" id="AFAF002829-RA">
    <property type="protein sequence ID" value="AFAF002829-PA"/>
    <property type="gene ID" value="AFAF002829"/>
</dbReference>
<dbReference type="Proteomes" id="UP000075886">
    <property type="component" value="Unassembled WGS sequence"/>
</dbReference>
<dbReference type="VEuPathDB" id="VectorBase:AFAF002829"/>
<feature type="compositionally biased region" description="Gly residues" evidence="1">
    <location>
        <begin position="69"/>
        <end position="79"/>
    </location>
</feature>
<dbReference type="EMBL" id="AXCN02000792">
    <property type="status" value="NOT_ANNOTATED_CDS"/>
    <property type="molecule type" value="Genomic_DNA"/>
</dbReference>
<dbReference type="AlphaFoldDB" id="A0A182Q4D0"/>
<feature type="compositionally biased region" description="Low complexity" evidence="1">
    <location>
        <begin position="80"/>
        <end position="94"/>
    </location>
</feature>
<evidence type="ECO:0000313" key="2">
    <source>
        <dbReference type="EnsemblMetazoa" id="AFAF002829-PA"/>
    </source>
</evidence>
<organism evidence="2 3">
    <name type="scientific">Anopheles farauti</name>
    <dbReference type="NCBI Taxonomy" id="69004"/>
    <lineage>
        <taxon>Eukaryota</taxon>
        <taxon>Metazoa</taxon>
        <taxon>Ecdysozoa</taxon>
        <taxon>Arthropoda</taxon>
        <taxon>Hexapoda</taxon>
        <taxon>Insecta</taxon>
        <taxon>Pterygota</taxon>
        <taxon>Neoptera</taxon>
        <taxon>Endopterygota</taxon>
        <taxon>Diptera</taxon>
        <taxon>Nematocera</taxon>
        <taxon>Culicoidea</taxon>
        <taxon>Culicidae</taxon>
        <taxon>Anophelinae</taxon>
        <taxon>Anopheles</taxon>
    </lineage>
</organism>
<keyword evidence="3" id="KW-1185">Reference proteome</keyword>
<name>A0A182Q4D0_9DIPT</name>
<feature type="compositionally biased region" description="Gly residues" evidence="1">
    <location>
        <begin position="45"/>
        <end position="55"/>
    </location>
</feature>